<accession>A0A931IBM0</accession>
<dbReference type="RefSeq" id="WP_196150934.1">
    <property type="nucleotide sequence ID" value="NZ_JADMLG010000008.1"/>
</dbReference>
<keyword evidence="3" id="KW-1185">Reference proteome</keyword>
<dbReference type="InterPro" id="IPR012551">
    <property type="entry name" value="DUF1707_SHOCT-like"/>
</dbReference>
<dbReference type="PANTHER" id="PTHR40763:SF4">
    <property type="entry name" value="DUF1707 DOMAIN-CONTAINING PROTEIN"/>
    <property type="match status" value="1"/>
</dbReference>
<evidence type="ECO:0000313" key="2">
    <source>
        <dbReference type="EMBL" id="MBH0778617.1"/>
    </source>
</evidence>
<proteinExistence type="predicted"/>
<protein>
    <submittedName>
        <fullName evidence="2">DUF1707 domain-containing protein</fullName>
    </submittedName>
</protein>
<feature type="domain" description="DUF1707" evidence="1">
    <location>
        <begin position="8"/>
        <end position="60"/>
    </location>
</feature>
<evidence type="ECO:0000259" key="1">
    <source>
        <dbReference type="Pfam" id="PF08044"/>
    </source>
</evidence>
<dbReference type="PANTHER" id="PTHR40763">
    <property type="entry name" value="MEMBRANE PROTEIN-RELATED"/>
    <property type="match status" value="1"/>
</dbReference>
<organism evidence="2 3">
    <name type="scientific">Nocardia bovistercoris</name>
    <dbReference type="NCBI Taxonomy" id="2785916"/>
    <lineage>
        <taxon>Bacteria</taxon>
        <taxon>Bacillati</taxon>
        <taxon>Actinomycetota</taxon>
        <taxon>Actinomycetes</taxon>
        <taxon>Mycobacteriales</taxon>
        <taxon>Nocardiaceae</taxon>
        <taxon>Nocardia</taxon>
    </lineage>
</organism>
<evidence type="ECO:0000313" key="3">
    <source>
        <dbReference type="Proteomes" id="UP000655751"/>
    </source>
</evidence>
<dbReference type="Pfam" id="PF08044">
    <property type="entry name" value="DUF1707"/>
    <property type="match status" value="1"/>
</dbReference>
<reference evidence="2" key="1">
    <citation type="submission" date="2020-11" db="EMBL/GenBank/DDBJ databases">
        <title>Nocardia NEAU-351.nov., a novel actinomycete isolated from the cow dung.</title>
        <authorList>
            <person name="Zhang X."/>
        </authorList>
    </citation>
    <scope>NUCLEOTIDE SEQUENCE</scope>
    <source>
        <strain evidence="2">NEAU-351</strain>
    </source>
</reference>
<sequence>MAADTARLRARDSDRADVCGLLDAALADGQLSASEHTARTKSAMTAASFADLDRLVGDLQIPGDMVDAPVVRGVPRRARRWWIPAAAVLVAAVLGTASGCVASAVDEATGPPTPDLTTGSGLAYFIANYRAEYGDTVTDDLTVYPGYAVFHRSPGNPVRSQYYHFDGDFSTFGSESSRKPSTPTLDFGTVDLPRLAGLLAGAVRSLKIANGQINHVNFEFPPGSDKDPKPYVRIYVRNEAEDSGFMTVAFDGEVLDVRPPNG</sequence>
<dbReference type="Proteomes" id="UP000655751">
    <property type="component" value="Unassembled WGS sequence"/>
</dbReference>
<dbReference type="AlphaFoldDB" id="A0A931IBM0"/>
<comment type="caution">
    <text evidence="2">The sequence shown here is derived from an EMBL/GenBank/DDBJ whole genome shotgun (WGS) entry which is preliminary data.</text>
</comment>
<gene>
    <name evidence="2" type="ORF">IT779_20255</name>
</gene>
<dbReference type="EMBL" id="JADMLG010000008">
    <property type="protein sequence ID" value="MBH0778617.1"/>
    <property type="molecule type" value="Genomic_DNA"/>
</dbReference>
<name>A0A931IBM0_9NOCA</name>